<evidence type="ECO:0000313" key="2">
    <source>
        <dbReference type="EMBL" id="CAA9417936.1"/>
    </source>
</evidence>
<feature type="compositionally biased region" description="Low complexity" evidence="1">
    <location>
        <begin position="64"/>
        <end position="77"/>
    </location>
</feature>
<feature type="compositionally biased region" description="Low complexity" evidence="1">
    <location>
        <begin position="292"/>
        <end position="302"/>
    </location>
</feature>
<feature type="compositionally biased region" description="Basic and acidic residues" evidence="1">
    <location>
        <begin position="184"/>
        <end position="237"/>
    </location>
</feature>
<organism evidence="2">
    <name type="scientific">uncultured Rubellimicrobium sp</name>
    <dbReference type="NCBI Taxonomy" id="543078"/>
    <lineage>
        <taxon>Bacteria</taxon>
        <taxon>Pseudomonadati</taxon>
        <taxon>Pseudomonadota</taxon>
        <taxon>Alphaproteobacteria</taxon>
        <taxon>Rhodobacterales</taxon>
        <taxon>Roseobacteraceae</taxon>
        <taxon>Rubellimicrobium</taxon>
        <taxon>environmental samples</taxon>
    </lineage>
</organism>
<feature type="non-terminal residue" evidence="2">
    <location>
        <position position="1"/>
    </location>
</feature>
<protein>
    <submittedName>
        <fullName evidence="2">Sulfite exporter TauE/SafE</fullName>
    </submittedName>
</protein>
<dbReference type="AlphaFoldDB" id="A0A6J4PLI9"/>
<feature type="compositionally biased region" description="Pro residues" evidence="1">
    <location>
        <begin position="269"/>
        <end position="280"/>
    </location>
</feature>
<feature type="compositionally biased region" description="Basic residues" evidence="1">
    <location>
        <begin position="1"/>
        <end position="10"/>
    </location>
</feature>
<gene>
    <name evidence="2" type="ORF">AVDCRST_MAG15-1999</name>
</gene>
<reference evidence="2" key="1">
    <citation type="submission" date="2020-02" db="EMBL/GenBank/DDBJ databases">
        <authorList>
            <person name="Meier V. D."/>
        </authorList>
    </citation>
    <scope>NUCLEOTIDE SEQUENCE</scope>
    <source>
        <strain evidence="2">AVDCRST_MAG15</strain>
    </source>
</reference>
<feature type="compositionally biased region" description="Basic and acidic residues" evidence="1">
    <location>
        <begin position="120"/>
        <end position="131"/>
    </location>
</feature>
<feature type="non-terminal residue" evidence="2">
    <location>
        <position position="302"/>
    </location>
</feature>
<sequence length="302" mass="32736">ADLPPHRRGFGQRLPAPGSRRPCRAPVGHVRRGRGLPDHAAPVPRGDPSGRGGRHLREPDRRLVLLGAARAPPAAHGGHVDGHRPAPGGPPGLGAWGDGLQLPQGAGPGRSAGQALLCRLPRDRGRPDVLGKRPRQLARPHRRRPPAQAPRLGPFPALQVALPRLGPLHLGPAAHRRGPPRGAPVRDHGRGRRLHPDPRDDLPPGHAHQGRDRDLDLPDHLPHRLHDTPSRRHEPDGGRGSGAPPHRRRRDRRPDRRPDRHAPEARDAAPPPRDPGPGRLPPARRGPRAAPRRPLLARAGRM</sequence>
<name>A0A6J4PLI9_9RHOB</name>
<feature type="compositionally biased region" description="Basic residues" evidence="1">
    <location>
        <begin position="132"/>
        <end position="145"/>
    </location>
</feature>
<feature type="compositionally biased region" description="Basic and acidic residues" evidence="1">
    <location>
        <begin position="252"/>
        <end position="267"/>
    </location>
</feature>
<evidence type="ECO:0000256" key="1">
    <source>
        <dbReference type="SAM" id="MobiDB-lite"/>
    </source>
</evidence>
<accession>A0A6J4PLI9</accession>
<feature type="region of interest" description="Disordered" evidence="1">
    <location>
        <begin position="1"/>
        <end position="302"/>
    </location>
</feature>
<dbReference type="EMBL" id="CADCUU010000288">
    <property type="protein sequence ID" value="CAA9417936.1"/>
    <property type="molecule type" value="Genomic_DNA"/>
</dbReference>
<proteinExistence type="predicted"/>